<name>A0A5C8ZEU9_9ACTN</name>
<keyword evidence="2 7" id="KW-0813">Transport</keyword>
<dbReference type="PROSITE" id="PS50928">
    <property type="entry name" value="ABC_TM1"/>
    <property type="match status" value="1"/>
</dbReference>
<reference evidence="10 11" key="1">
    <citation type="submission" date="2019-07" db="EMBL/GenBank/DDBJ databases">
        <title>Quadrisphaera sp. strain DD2A genome sequencing and assembly.</title>
        <authorList>
            <person name="Kim I."/>
        </authorList>
    </citation>
    <scope>NUCLEOTIDE SEQUENCE [LARGE SCALE GENOMIC DNA]</scope>
    <source>
        <strain evidence="10 11">DD2A</strain>
    </source>
</reference>
<evidence type="ECO:0000256" key="5">
    <source>
        <dbReference type="ARBA" id="ARBA00022989"/>
    </source>
</evidence>
<feature type="transmembrane region" description="Helical" evidence="7">
    <location>
        <begin position="46"/>
        <end position="68"/>
    </location>
</feature>
<sequence>MSTRADAGTLASASGAAARQSRDGGATPPSRDGRSGRSSARTKARIAELAFLVPALVYLVLFFGYPVVKNVLMGFQEYTTKTFFTGEAPFVGLDNYSAVLSSSLFDKALLNTVLFTAGSILGQFVLGLAIAVFFRRSFPLNNVLRALLLLPWLVPLIASAAVWRWILDTDYGALNRFLGALPFVDGNPAWLTSTSLALIAVIGVNIWLGIPFNATILYGGLQEIPEELYEAGALDGATGWRAFRHITWPLLRPVVTVVLVLGVVYTLKVLDIILGLTNGGPANSTQTIATYSYFTSFKEFDFGQGAALGNVLVLLSLLFAVIYLRLNRKAVDE</sequence>
<feature type="transmembrane region" description="Helical" evidence="7">
    <location>
        <begin position="250"/>
        <end position="267"/>
    </location>
</feature>
<evidence type="ECO:0000313" key="11">
    <source>
        <dbReference type="Proteomes" id="UP000321234"/>
    </source>
</evidence>
<evidence type="ECO:0000256" key="3">
    <source>
        <dbReference type="ARBA" id="ARBA00022475"/>
    </source>
</evidence>
<feature type="domain" description="ABC transmembrane type-1" evidence="9">
    <location>
        <begin position="109"/>
        <end position="323"/>
    </location>
</feature>
<dbReference type="InterPro" id="IPR035906">
    <property type="entry name" value="MetI-like_sf"/>
</dbReference>
<evidence type="ECO:0000256" key="1">
    <source>
        <dbReference type="ARBA" id="ARBA00004651"/>
    </source>
</evidence>
<comment type="similarity">
    <text evidence="7">Belongs to the binding-protein-dependent transport system permease family.</text>
</comment>
<feature type="region of interest" description="Disordered" evidence="8">
    <location>
        <begin position="1"/>
        <end position="38"/>
    </location>
</feature>
<dbReference type="GO" id="GO:0005886">
    <property type="term" value="C:plasma membrane"/>
    <property type="evidence" value="ECO:0007669"/>
    <property type="project" value="UniProtKB-SubCell"/>
</dbReference>
<dbReference type="Proteomes" id="UP000321234">
    <property type="component" value="Unassembled WGS sequence"/>
</dbReference>
<evidence type="ECO:0000313" key="10">
    <source>
        <dbReference type="EMBL" id="TXR56347.1"/>
    </source>
</evidence>
<keyword evidence="5 7" id="KW-1133">Transmembrane helix</keyword>
<organism evidence="10 11">
    <name type="scientific">Quadrisphaera setariae</name>
    <dbReference type="NCBI Taxonomy" id="2593304"/>
    <lineage>
        <taxon>Bacteria</taxon>
        <taxon>Bacillati</taxon>
        <taxon>Actinomycetota</taxon>
        <taxon>Actinomycetes</taxon>
        <taxon>Kineosporiales</taxon>
        <taxon>Kineosporiaceae</taxon>
        <taxon>Quadrisphaera</taxon>
    </lineage>
</organism>
<feature type="transmembrane region" description="Helical" evidence="7">
    <location>
        <begin position="302"/>
        <end position="324"/>
    </location>
</feature>
<dbReference type="PANTHER" id="PTHR43005:SF1">
    <property type="entry name" value="SPERMIDINE_PUTRESCINE TRANSPORT SYSTEM PERMEASE PROTEIN"/>
    <property type="match status" value="1"/>
</dbReference>
<evidence type="ECO:0000256" key="4">
    <source>
        <dbReference type="ARBA" id="ARBA00022692"/>
    </source>
</evidence>
<dbReference type="RefSeq" id="WP_147926140.1">
    <property type="nucleotide sequence ID" value="NZ_VKAC01000005.1"/>
</dbReference>
<keyword evidence="11" id="KW-1185">Reference proteome</keyword>
<evidence type="ECO:0000256" key="6">
    <source>
        <dbReference type="ARBA" id="ARBA00023136"/>
    </source>
</evidence>
<dbReference type="SUPFAM" id="SSF161098">
    <property type="entry name" value="MetI-like"/>
    <property type="match status" value="1"/>
</dbReference>
<dbReference type="GO" id="GO:0055085">
    <property type="term" value="P:transmembrane transport"/>
    <property type="evidence" value="ECO:0007669"/>
    <property type="project" value="InterPro"/>
</dbReference>
<gene>
    <name evidence="10" type="ORF">FMM08_09560</name>
</gene>
<keyword evidence="6 7" id="KW-0472">Membrane</keyword>
<proteinExistence type="inferred from homology"/>
<feature type="transmembrane region" description="Helical" evidence="7">
    <location>
        <begin position="187"/>
        <end position="208"/>
    </location>
</feature>
<dbReference type="CDD" id="cd06261">
    <property type="entry name" value="TM_PBP2"/>
    <property type="match status" value="1"/>
</dbReference>
<dbReference type="Gene3D" id="1.10.3720.10">
    <property type="entry name" value="MetI-like"/>
    <property type="match status" value="1"/>
</dbReference>
<evidence type="ECO:0000256" key="7">
    <source>
        <dbReference type="RuleBase" id="RU363032"/>
    </source>
</evidence>
<dbReference type="PANTHER" id="PTHR43005">
    <property type="entry name" value="BLR7065 PROTEIN"/>
    <property type="match status" value="1"/>
</dbReference>
<feature type="compositionally biased region" description="Low complexity" evidence="8">
    <location>
        <begin position="1"/>
        <end position="26"/>
    </location>
</feature>
<dbReference type="AlphaFoldDB" id="A0A5C8ZEU9"/>
<keyword evidence="3" id="KW-1003">Cell membrane</keyword>
<dbReference type="EMBL" id="VKAC01000005">
    <property type="protein sequence ID" value="TXR56347.1"/>
    <property type="molecule type" value="Genomic_DNA"/>
</dbReference>
<feature type="transmembrane region" description="Helical" evidence="7">
    <location>
        <begin position="108"/>
        <end position="134"/>
    </location>
</feature>
<dbReference type="OrthoDB" id="34224at2"/>
<evidence type="ECO:0000256" key="8">
    <source>
        <dbReference type="SAM" id="MobiDB-lite"/>
    </source>
</evidence>
<feature type="transmembrane region" description="Helical" evidence="7">
    <location>
        <begin position="146"/>
        <end position="167"/>
    </location>
</feature>
<evidence type="ECO:0000256" key="2">
    <source>
        <dbReference type="ARBA" id="ARBA00022448"/>
    </source>
</evidence>
<evidence type="ECO:0000259" key="9">
    <source>
        <dbReference type="PROSITE" id="PS50928"/>
    </source>
</evidence>
<comment type="caution">
    <text evidence="10">The sequence shown here is derived from an EMBL/GenBank/DDBJ whole genome shotgun (WGS) entry which is preliminary data.</text>
</comment>
<comment type="subcellular location">
    <subcellularLocation>
        <location evidence="1 7">Cell membrane</location>
        <topology evidence="1 7">Multi-pass membrane protein</topology>
    </subcellularLocation>
</comment>
<dbReference type="InterPro" id="IPR000515">
    <property type="entry name" value="MetI-like"/>
</dbReference>
<dbReference type="Pfam" id="PF00528">
    <property type="entry name" value="BPD_transp_1"/>
    <property type="match status" value="1"/>
</dbReference>
<protein>
    <submittedName>
        <fullName evidence="10">Sugar ABC transporter permease</fullName>
    </submittedName>
</protein>
<keyword evidence="4 7" id="KW-0812">Transmembrane</keyword>
<accession>A0A5C8ZEU9</accession>